<proteinExistence type="predicted"/>
<dbReference type="EMBL" id="KN657788">
    <property type="protein sequence ID" value="KHN21669.1"/>
    <property type="molecule type" value="Genomic_DNA"/>
</dbReference>
<reference evidence="1" key="1">
    <citation type="submission" date="2014-07" db="EMBL/GenBank/DDBJ databases">
        <title>Identification of a novel salt tolerance gene in wild soybean by whole-genome sequencing.</title>
        <authorList>
            <person name="Lam H.-M."/>
            <person name="Qi X."/>
            <person name="Li M.-W."/>
            <person name="Liu X."/>
            <person name="Xie M."/>
            <person name="Ni M."/>
            <person name="Xu X."/>
        </authorList>
    </citation>
    <scope>NUCLEOTIDE SEQUENCE [LARGE SCALE GENOMIC DNA]</scope>
    <source>
        <tissue evidence="1">Root</tissue>
    </source>
</reference>
<organism evidence="1">
    <name type="scientific">Glycine soja</name>
    <name type="common">Wild soybean</name>
    <dbReference type="NCBI Taxonomy" id="3848"/>
    <lineage>
        <taxon>Eukaryota</taxon>
        <taxon>Viridiplantae</taxon>
        <taxon>Streptophyta</taxon>
        <taxon>Embryophyta</taxon>
        <taxon>Tracheophyta</taxon>
        <taxon>Spermatophyta</taxon>
        <taxon>Magnoliopsida</taxon>
        <taxon>eudicotyledons</taxon>
        <taxon>Gunneridae</taxon>
        <taxon>Pentapetalae</taxon>
        <taxon>rosids</taxon>
        <taxon>fabids</taxon>
        <taxon>Fabales</taxon>
        <taxon>Fabaceae</taxon>
        <taxon>Papilionoideae</taxon>
        <taxon>50 kb inversion clade</taxon>
        <taxon>NPAAA clade</taxon>
        <taxon>indigoferoid/millettioid clade</taxon>
        <taxon>Phaseoleae</taxon>
        <taxon>Glycine</taxon>
        <taxon>Glycine subgen. Soja</taxon>
    </lineage>
</organism>
<dbReference type="Proteomes" id="UP000053555">
    <property type="component" value="Unassembled WGS sequence"/>
</dbReference>
<accession>A0A0B2QNB0</accession>
<dbReference type="AlphaFoldDB" id="A0A0B2QNB0"/>
<protein>
    <submittedName>
        <fullName evidence="1">Uncharacterized protein</fullName>
    </submittedName>
</protein>
<gene>
    <name evidence="1" type="ORF">glysoja_048691</name>
</gene>
<name>A0A0B2QNB0_GLYSO</name>
<evidence type="ECO:0000313" key="1">
    <source>
        <dbReference type="EMBL" id="KHN21669.1"/>
    </source>
</evidence>
<sequence>MGAPVPGYAAEDVESGGRKALATIQCNLDSSVTIEKFSVRIGWNKFAIYEPEDSNKCALCLLDINGSISDCHIDCEFFE</sequence>